<feature type="compositionally biased region" description="Low complexity" evidence="4">
    <location>
        <begin position="957"/>
        <end position="968"/>
    </location>
</feature>
<feature type="region of interest" description="Disordered" evidence="4">
    <location>
        <begin position="837"/>
        <end position="979"/>
    </location>
</feature>
<keyword evidence="5" id="KW-0732">Signal</keyword>
<keyword evidence="2" id="KW-0865">Zymogen</keyword>
<dbReference type="Pfam" id="PF00112">
    <property type="entry name" value="Peptidase_C1"/>
    <property type="match status" value="1"/>
</dbReference>
<evidence type="ECO:0000256" key="1">
    <source>
        <dbReference type="ARBA" id="ARBA00008455"/>
    </source>
</evidence>
<evidence type="ECO:0000256" key="5">
    <source>
        <dbReference type="SAM" id="SignalP"/>
    </source>
</evidence>
<feature type="domain" description="Peptidase C1A papain C-terminal" evidence="6">
    <location>
        <begin position="525"/>
        <end position="778"/>
    </location>
</feature>
<dbReference type="InterPro" id="IPR013128">
    <property type="entry name" value="Peptidase_C1A"/>
</dbReference>
<dbReference type="EMBL" id="LT969425">
    <property type="protein sequence ID" value="SOV10355.1"/>
    <property type="molecule type" value="Genomic_DNA"/>
</dbReference>
<evidence type="ECO:0000256" key="4">
    <source>
        <dbReference type="SAM" id="MobiDB-lite"/>
    </source>
</evidence>
<feature type="compositionally biased region" description="Low complexity" evidence="4">
    <location>
        <begin position="837"/>
        <end position="857"/>
    </location>
</feature>
<evidence type="ECO:0000256" key="3">
    <source>
        <dbReference type="ARBA" id="ARBA00023180"/>
    </source>
</evidence>
<feature type="compositionally biased region" description="Polar residues" evidence="4">
    <location>
        <begin position="30"/>
        <end position="95"/>
    </location>
</feature>
<feature type="signal peptide" evidence="5">
    <location>
        <begin position="1"/>
        <end position="22"/>
    </location>
</feature>
<feature type="region of interest" description="Disordered" evidence="4">
    <location>
        <begin position="29"/>
        <end position="125"/>
    </location>
</feature>
<dbReference type="PANTHER" id="PTHR12411">
    <property type="entry name" value="CYSTEINE PROTEASE FAMILY C1-RELATED"/>
    <property type="match status" value="1"/>
</dbReference>
<name>A0ABY1UJY2_9APIC</name>
<feature type="compositionally biased region" description="Polar residues" evidence="4">
    <location>
        <begin position="866"/>
        <end position="878"/>
    </location>
</feature>
<protein>
    <submittedName>
        <fullName evidence="7">Serine repeat antigen 3</fullName>
    </submittedName>
</protein>
<sequence>MKFCISLFLILCVLFCKNDIKCTKVVEGTQEGSQNLQNSPPTAPESGSQVDSSSASTGLIVEKQTQPNQESATGGNVVNQETPANPSGQTSDNPSDPTPANPSDKTSNDSSNSPQATSAPSNPPKSVDVKSAFLKHYKGVKVTGSCNANFQLFLVPHIFINVETKENNIQLDAKFMKLTERIHFEKDTSKLKNKCESGKKQTFKFVLYLKEDILTLKWKVDEEKPVTPLKPEENTVDIRLYKLPKLDQPITSIQVHTLAIEGNSYLMESKDYSLGNNIPEKCDAIASDCFLSGNINIEKCLKCTLKVKKAEASDECYKYVSKDEPKETKPAQPASEVNQVKAASEDYSDDKEYELSQSINNILNKMYKKQSSDEKNNKKELIKLEDADDSLQEELNKYCNSLKEVDVNGVLSNNEVGNEKDVFNNLTILLKEHMEENEHDVFEKLKNSALCLKNINDWLKNKTGLIIPPVKNNLKGTNEKKESNNNTEVNEDMFKENEHGIVDLTKFPIDTNYLSYKHIDYSYCNNDYCNWSKDKNSCISHIGVEDQKNCALSWAFASKYHLETIKCMKGYEHTPISSLYIANCSKNENEDVCTEGSNPLKVLQMIEEKGFLPTEVDYSYEQSKVGETCPEVQNEWVNLWGNAKLLEQNNDEQNSLSTKGYTSYESETFKKDMHSFIKLIKDEIMNKGSVIAYVKADKLMGYGFNGKKVQNLCGDKTPDHAVNIIGYGNYINDEGHKKSYWIVRNSWGKYWGDKGQFKVDMYGPSDCEDNFIHSVVVFNVDLPVNEESVKKEPKIYNYYLKASPDFYHNLYFKNFDSQKGKVDEAENKNSYVYGQEEPAASESLSSPSALPESAVSEVRGAEGTVPVSTSAQVPSSEAGSRGPESPSATPGAEGQGKEQPPLPVPAPTKEQESSAGSPESAPTKEQESSAGSPESAPTKEQESSAGSPESAPPTPPKAEAQAPQEQAQDNTKTDRSKEKVDIFHVLKHIKDGKIKMGLVKYDHSDALGDDHACSRSYSSDPEKQEGCVKFCNENWGKCKDTPSPGFCLSELEKTDDCFFCYI</sequence>
<proteinExistence type="inferred from homology"/>
<keyword evidence="8" id="KW-1185">Reference proteome</keyword>
<evidence type="ECO:0000256" key="2">
    <source>
        <dbReference type="ARBA" id="ARBA00023145"/>
    </source>
</evidence>
<accession>A0ABY1UJY2</accession>
<dbReference type="CDD" id="cd02619">
    <property type="entry name" value="Peptidase_C1"/>
    <property type="match status" value="1"/>
</dbReference>
<dbReference type="InterPro" id="IPR038765">
    <property type="entry name" value="Papain-like_cys_pep_sf"/>
</dbReference>
<dbReference type="Gene3D" id="3.90.70.10">
    <property type="entry name" value="Cysteine proteinases"/>
    <property type="match status" value="1"/>
</dbReference>
<evidence type="ECO:0000313" key="7">
    <source>
        <dbReference type="EMBL" id="SOV10355.1"/>
    </source>
</evidence>
<dbReference type="InterPro" id="IPR000668">
    <property type="entry name" value="Peptidase_C1A_C"/>
</dbReference>
<reference evidence="7 8" key="1">
    <citation type="submission" date="2016-09" db="EMBL/GenBank/DDBJ databases">
        <authorList>
            <consortium name="Pathogen Informatics"/>
            <person name="Sun Q."/>
            <person name="Inoue M."/>
        </authorList>
    </citation>
    <scope>NUCLEOTIDE SEQUENCE [LARGE SCALE GENOMIC DNA]</scope>
</reference>
<dbReference type="SUPFAM" id="SSF54001">
    <property type="entry name" value="Cysteine proteinases"/>
    <property type="match status" value="1"/>
</dbReference>
<comment type="similarity">
    <text evidence="1">Belongs to the peptidase C1 family.</text>
</comment>
<gene>
    <name evidence="7" type="ORF">PGABG01_0205400</name>
</gene>
<organism evidence="7 8">
    <name type="scientific">Plasmodium gaboni</name>
    <dbReference type="NCBI Taxonomy" id="647221"/>
    <lineage>
        <taxon>Eukaryota</taxon>
        <taxon>Sar</taxon>
        <taxon>Alveolata</taxon>
        <taxon>Apicomplexa</taxon>
        <taxon>Aconoidasida</taxon>
        <taxon>Haemosporida</taxon>
        <taxon>Plasmodiidae</taxon>
        <taxon>Plasmodium</taxon>
        <taxon>Plasmodium (Laverania)</taxon>
    </lineage>
</organism>
<keyword evidence="3" id="KW-0325">Glycoprotein</keyword>
<evidence type="ECO:0000259" key="6">
    <source>
        <dbReference type="SMART" id="SM00645"/>
    </source>
</evidence>
<evidence type="ECO:0000313" key="8">
    <source>
        <dbReference type="Proteomes" id="UP000831156"/>
    </source>
</evidence>
<feature type="region of interest" description="Disordered" evidence="4">
    <location>
        <begin position="321"/>
        <end position="351"/>
    </location>
</feature>
<feature type="chain" id="PRO_5046406502" evidence="5">
    <location>
        <begin position="23"/>
        <end position="1062"/>
    </location>
</feature>
<feature type="compositionally biased region" description="Polar residues" evidence="4">
    <location>
        <begin position="101"/>
        <end position="120"/>
    </location>
</feature>
<dbReference type="Proteomes" id="UP000831156">
    <property type="component" value="Chromosome 2"/>
</dbReference>
<dbReference type="SMART" id="SM00645">
    <property type="entry name" value="Pept_C1"/>
    <property type="match status" value="1"/>
</dbReference>